<evidence type="ECO:0000313" key="11">
    <source>
        <dbReference type="EMBL" id="SET09682.1"/>
    </source>
</evidence>
<evidence type="ECO:0000313" key="12">
    <source>
        <dbReference type="Proteomes" id="UP000199180"/>
    </source>
</evidence>
<keyword evidence="8" id="KW-0119">Carbohydrate metabolism</keyword>
<dbReference type="PANTHER" id="PTHR18964">
    <property type="entry name" value="ROK (REPRESSOR, ORF, KINASE) FAMILY"/>
    <property type="match status" value="1"/>
</dbReference>
<keyword evidence="5 11" id="KW-0418">Kinase</keyword>
<evidence type="ECO:0000256" key="5">
    <source>
        <dbReference type="ARBA" id="ARBA00022777"/>
    </source>
</evidence>
<keyword evidence="7" id="KW-0067">ATP-binding</keyword>
<keyword evidence="3" id="KW-0479">Metal-binding</keyword>
<evidence type="ECO:0000256" key="7">
    <source>
        <dbReference type="ARBA" id="ARBA00022840"/>
    </source>
</evidence>
<dbReference type="SUPFAM" id="SSF53067">
    <property type="entry name" value="Actin-like ATPase domain"/>
    <property type="match status" value="1"/>
</dbReference>
<sequence length="344" mass="35785">MQPHRTIKLPRTPTGHDHRNQTRHRTLCHVAARPQCVLGPSVGMICGGIDLGGTKIEARLFDAAMVTVRTRRIPTPGSDFDSFIAALTDQILWLQGQADDAALPVAISIAGVIDPQTGLATAANIPVSGRNIGAALKEGLGRDLPLINDCMAFTYSEACGGAGDGAESVLGLILGTGVGAGLVQNGRFPPRHAGLAVEIGHLGVPARALARHDLPLWDCGCGRTGCYENYVSGTGLTRLAEWAGSAVTDPASIAASDDPKARRVMQIWADLTGEMLYTAQIMLDPAVIVLGGGLSNIPDIDSRLSAALSRLRLAGARLPQIRPARHGDSGGARGAALMARAGLV</sequence>
<protein>
    <recommendedName>
        <fullName evidence="1">N-acetylglucosamine kinase</fullName>
        <ecNumber evidence="1">2.7.1.59</ecNumber>
    </recommendedName>
</protein>
<evidence type="ECO:0000256" key="1">
    <source>
        <dbReference type="ARBA" id="ARBA00012122"/>
    </source>
</evidence>
<dbReference type="STRING" id="364199.SAMN04489858_10339"/>
<feature type="region of interest" description="Disordered" evidence="10">
    <location>
        <begin position="1"/>
        <end position="22"/>
    </location>
</feature>
<accession>A0A1I0BRN0</accession>
<evidence type="ECO:0000256" key="4">
    <source>
        <dbReference type="ARBA" id="ARBA00022741"/>
    </source>
</evidence>
<dbReference type="GO" id="GO:0045127">
    <property type="term" value="F:N-acetylglucosamine kinase activity"/>
    <property type="evidence" value="ECO:0007669"/>
    <property type="project" value="UniProtKB-EC"/>
</dbReference>
<evidence type="ECO:0000256" key="8">
    <source>
        <dbReference type="ARBA" id="ARBA00023277"/>
    </source>
</evidence>
<dbReference type="EMBL" id="FOHO01000003">
    <property type="protein sequence ID" value="SET09682.1"/>
    <property type="molecule type" value="Genomic_DNA"/>
</dbReference>
<dbReference type="Pfam" id="PF00480">
    <property type="entry name" value="ROK"/>
    <property type="match status" value="1"/>
</dbReference>
<dbReference type="InterPro" id="IPR043129">
    <property type="entry name" value="ATPase_NBD"/>
</dbReference>
<name>A0A1I0BRN0_9RHOB</name>
<dbReference type="Gene3D" id="3.30.420.40">
    <property type="match status" value="2"/>
</dbReference>
<keyword evidence="12" id="KW-1185">Reference proteome</keyword>
<dbReference type="PANTHER" id="PTHR18964:SF162">
    <property type="entry name" value="N-ACETYL-D-GLUCOSAMINE KINASE"/>
    <property type="match status" value="1"/>
</dbReference>
<keyword evidence="4" id="KW-0547">Nucleotide-binding</keyword>
<keyword evidence="6" id="KW-0862">Zinc</keyword>
<keyword evidence="2" id="KW-0808">Transferase</keyword>
<comment type="catalytic activity">
    <reaction evidence="9">
        <text>N-acetyl-D-glucosamine + ATP = N-acetyl-D-glucosamine 6-phosphate + ADP + H(+)</text>
        <dbReference type="Rhea" id="RHEA:17417"/>
        <dbReference type="ChEBI" id="CHEBI:15378"/>
        <dbReference type="ChEBI" id="CHEBI:30616"/>
        <dbReference type="ChEBI" id="CHEBI:57513"/>
        <dbReference type="ChEBI" id="CHEBI:456216"/>
        <dbReference type="ChEBI" id="CHEBI:506227"/>
        <dbReference type="EC" id="2.7.1.59"/>
    </reaction>
</comment>
<dbReference type="GO" id="GO:0046872">
    <property type="term" value="F:metal ion binding"/>
    <property type="evidence" value="ECO:0007669"/>
    <property type="project" value="UniProtKB-KW"/>
</dbReference>
<evidence type="ECO:0000256" key="9">
    <source>
        <dbReference type="ARBA" id="ARBA00049065"/>
    </source>
</evidence>
<evidence type="ECO:0000256" key="10">
    <source>
        <dbReference type="SAM" id="MobiDB-lite"/>
    </source>
</evidence>
<dbReference type="CDD" id="cd24057">
    <property type="entry name" value="ASKHA_NBD_ROK_NAGK"/>
    <property type="match status" value="1"/>
</dbReference>
<dbReference type="GO" id="GO:0005524">
    <property type="term" value="F:ATP binding"/>
    <property type="evidence" value="ECO:0007669"/>
    <property type="project" value="UniProtKB-KW"/>
</dbReference>
<proteinExistence type="predicted"/>
<dbReference type="Proteomes" id="UP000199180">
    <property type="component" value="Unassembled WGS sequence"/>
</dbReference>
<dbReference type="RefSeq" id="WP_245739192.1">
    <property type="nucleotide sequence ID" value="NZ_FOHO01000003.1"/>
</dbReference>
<dbReference type="InterPro" id="IPR000600">
    <property type="entry name" value="ROK"/>
</dbReference>
<dbReference type="EC" id="2.7.1.59" evidence="1"/>
<organism evidence="11 12">
    <name type="scientific">Paracoccus homiensis</name>
    <dbReference type="NCBI Taxonomy" id="364199"/>
    <lineage>
        <taxon>Bacteria</taxon>
        <taxon>Pseudomonadati</taxon>
        <taxon>Pseudomonadota</taxon>
        <taxon>Alphaproteobacteria</taxon>
        <taxon>Rhodobacterales</taxon>
        <taxon>Paracoccaceae</taxon>
        <taxon>Paracoccus</taxon>
    </lineage>
</organism>
<reference evidence="11 12" key="1">
    <citation type="submission" date="2016-10" db="EMBL/GenBank/DDBJ databases">
        <authorList>
            <person name="de Groot N.N."/>
        </authorList>
    </citation>
    <scope>NUCLEOTIDE SEQUENCE [LARGE SCALE GENOMIC DNA]</scope>
    <source>
        <strain evidence="11 12">DSM 17862</strain>
    </source>
</reference>
<dbReference type="AlphaFoldDB" id="A0A1I0BRN0"/>
<gene>
    <name evidence="11" type="ORF">SAMN04489858_10339</name>
</gene>
<evidence type="ECO:0000256" key="6">
    <source>
        <dbReference type="ARBA" id="ARBA00022833"/>
    </source>
</evidence>
<evidence type="ECO:0000256" key="3">
    <source>
        <dbReference type="ARBA" id="ARBA00022723"/>
    </source>
</evidence>
<evidence type="ECO:0000256" key="2">
    <source>
        <dbReference type="ARBA" id="ARBA00022679"/>
    </source>
</evidence>